<accession>A0A2G1DF46</accession>
<feature type="transmembrane region" description="Helical" evidence="1">
    <location>
        <begin position="6"/>
        <end position="28"/>
    </location>
</feature>
<dbReference type="InterPro" id="IPR008407">
    <property type="entry name" value="Brnchd-chn_aa_trnsp_AzlD"/>
</dbReference>
<dbReference type="KEGG" id="amol:AMOL_0229"/>
<evidence type="ECO:0000313" key="2">
    <source>
        <dbReference type="EMBL" id="AXX91253.1"/>
    </source>
</evidence>
<evidence type="ECO:0000313" key="3">
    <source>
        <dbReference type="EMBL" id="PHO17070.1"/>
    </source>
</evidence>
<proteinExistence type="predicted"/>
<dbReference type="Proteomes" id="UP000262712">
    <property type="component" value="Chromosome"/>
</dbReference>
<keyword evidence="1" id="KW-0472">Membrane</keyword>
<name>A0A2G1DF46_9BACT</name>
<dbReference type="RefSeq" id="WP_099343390.1">
    <property type="nucleotide sequence ID" value="NZ_CP032098.1"/>
</dbReference>
<feature type="transmembrane region" description="Helical" evidence="1">
    <location>
        <begin position="48"/>
        <end position="75"/>
    </location>
</feature>
<organism evidence="3 4">
    <name type="scientific">Malaciobacter molluscorum LMG 25693</name>
    <dbReference type="NCBI Taxonomy" id="870501"/>
    <lineage>
        <taxon>Bacteria</taxon>
        <taxon>Pseudomonadati</taxon>
        <taxon>Campylobacterota</taxon>
        <taxon>Epsilonproteobacteria</taxon>
        <taxon>Campylobacterales</taxon>
        <taxon>Arcobacteraceae</taxon>
        <taxon>Malaciobacter</taxon>
    </lineage>
</organism>
<gene>
    <name evidence="2" type="ORF">AMOL_0229</name>
    <name evidence="3" type="ORF">CPU12_12150</name>
</gene>
<feature type="transmembrane region" description="Helical" evidence="1">
    <location>
        <begin position="81"/>
        <end position="99"/>
    </location>
</feature>
<dbReference type="AlphaFoldDB" id="A0A2G1DF46"/>
<keyword evidence="1" id="KW-1133">Transmembrane helix</keyword>
<dbReference type="Pfam" id="PF05437">
    <property type="entry name" value="AzlD"/>
    <property type="match status" value="1"/>
</dbReference>
<protein>
    <submittedName>
        <fullName evidence="3">Branched-chain amino acid ABC transporter</fullName>
    </submittedName>
    <submittedName>
        <fullName evidence="2">Branched-chain amino acid transport protein, AzlD family</fullName>
    </submittedName>
</protein>
<evidence type="ECO:0000313" key="4">
    <source>
        <dbReference type="Proteomes" id="UP000221222"/>
    </source>
</evidence>
<keyword evidence="4" id="KW-1185">Reference proteome</keyword>
<keyword evidence="1" id="KW-0812">Transmembrane</keyword>
<reference evidence="3 4" key="1">
    <citation type="submission" date="2017-09" db="EMBL/GenBank/DDBJ databases">
        <title>Arcobacter canalis sp. nov., a new species isolated from a water canal contaminated with urban sewage.</title>
        <authorList>
            <person name="Perez-Cataluna A."/>
            <person name="Salas-Masso N."/>
            <person name="Figueras M.J."/>
        </authorList>
    </citation>
    <scope>NUCLEOTIDE SEQUENCE [LARGE SCALE GENOMIC DNA]</scope>
    <source>
        <strain evidence="3 4">F98-3</strain>
    </source>
</reference>
<dbReference type="EMBL" id="NXFY01000024">
    <property type="protein sequence ID" value="PHO17070.1"/>
    <property type="molecule type" value="Genomic_DNA"/>
</dbReference>
<reference evidence="2 5" key="2">
    <citation type="submission" date="2018-08" db="EMBL/GenBank/DDBJ databases">
        <title>Complete genome of the Arcobacter molluscorum type strain LMG 25693.</title>
        <authorList>
            <person name="Miller W.G."/>
            <person name="Yee E."/>
            <person name="Bono J.L."/>
        </authorList>
    </citation>
    <scope>NUCLEOTIDE SEQUENCE [LARGE SCALE GENOMIC DNA]</scope>
    <source>
        <strain evidence="2 5">CECT 7696</strain>
    </source>
</reference>
<evidence type="ECO:0000256" key="1">
    <source>
        <dbReference type="SAM" id="Phobius"/>
    </source>
</evidence>
<evidence type="ECO:0000313" key="5">
    <source>
        <dbReference type="Proteomes" id="UP000262712"/>
    </source>
</evidence>
<sequence length="101" mass="10971">MNNIDILLIIIFVAIGTYTLRFSGLFLANKLKRIKHIDLLLEAIPATLLISLVVPSIIKTGIIGIIAAGVSILIMHKTKNTFLSMSIAVVIVALHRNGLLL</sequence>
<dbReference type="Proteomes" id="UP000221222">
    <property type="component" value="Unassembled WGS sequence"/>
</dbReference>
<dbReference type="EMBL" id="CP032098">
    <property type="protein sequence ID" value="AXX91253.1"/>
    <property type="molecule type" value="Genomic_DNA"/>
</dbReference>